<dbReference type="STRING" id="1300341.I595_1853"/>
<dbReference type="Proteomes" id="UP000050280">
    <property type="component" value="Unassembled WGS sequence"/>
</dbReference>
<evidence type="ECO:0000313" key="1">
    <source>
        <dbReference type="EMBL" id="KPM32205.1"/>
    </source>
</evidence>
<dbReference type="AlphaFoldDB" id="A0A0P7B244"/>
<proteinExistence type="predicted"/>
<comment type="caution">
    <text evidence="1">The sequence shown here is derived from an EMBL/GenBank/DDBJ whole genome shotgun (WGS) entry which is preliminary data.</text>
</comment>
<name>A0A0P7B244_9FLAO</name>
<accession>A0A0P7B244</accession>
<gene>
    <name evidence="1" type="ORF">I595_1853</name>
</gene>
<keyword evidence="2" id="KW-1185">Reference proteome</keyword>
<evidence type="ECO:0000313" key="2">
    <source>
        <dbReference type="Proteomes" id="UP000050280"/>
    </source>
</evidence>
<sequence>MLQMVRKLEDMPKRLPNKTKIAMVKAINGPETYHGHGCKIYSIIS</sequence>
<protein>
    <submittedName>
        <fullName evidence="1">Uncharacterized protein</fullName>
    </submittedName>
</protein>
<organism evidence="1 2">
    <name type="scientific">Croceitalea dokdonensis DOKDO 023</name>
    <dbReference type="NCBI Taxonomy" id="1300341"/>
    <lineage>
        <taxon>Bacteria</taxon>
        <taxon>Pseudomonadati</taxon>
        <taxon>Bacteroidota</taxon>
        <taxon>Flavobacteriia</taxon>
        <taxon>Flavobacteriales</taxon>
        <taxon>Flavobacteriaceae</taxon>
        <taxon>Croceitalea</taxon>
    </lineage>
</organism>
<dbReference type="EMBL" id="LDJX01000003">
    <property type="protein sequence ID" value="KPM32205.1"/>
    <property type="molecule type" value="Genomic_DNA"/>
</dbReference>
<reference evidence="1 2" key="1">
    <citation type="submission" date="2015-09" db="EMBL/GenBank/DDBJ databases">
        <title>Genome sequence of the marine flavobacterium Croceitalea dokdonensis DOKDO 023 that contains proton- and sodium-pumping rhodopsins.</title>
        <authorList>
            <person name="Kwon S.-K."/>
            <person name="Lee H.K."/>
            <person name="Kwak M.-J."/>
            <person name="Kim J.F."/>
        </authorList>
    </citation>
    <scope>NUCLEOTIDE SEQUENCE [LARGE SCALE GENOMIC DNA]</scope>
    <source>
        <strain evidence="1 2">DOKDO 023</strain>
    </source>
</reference>